<evidence type="ECO:0008006" key="3">
    <source>
        <dbReference type="Google" id="ProtNLM"/>
    </source>
</evidence>
<evidence type="ECO:0000313" key="1">
    <source>
        <dbReference type="EMBL" id="CAH0712807.1"/>
    </source>
</evidence>
<dbReference type="SUPFAM" id="SSF55729">
    <property type="entry name" value="Acyl-CoA N-acyltransferases (Nat)"/>
    <property type="match status" value="1"/>
</dbReference>
<dbReference type="PANTHER" id="PTHR20905">
    <property type="entry name" value="N-ACETYLTRANSFERASE-RELATED"/>
    <property type="match status" value="1"/>
</dbReference>
<feature type="non-terminal residue" evidence="1">
    <location>
        <position position="284"/>
    </location>
</feature>
<sequence length="284" mass="32108">MSLKNEIQNNECHKLTHRIIILTTHVAQFVMTLLAVPAVVGSSPVGGIHLCDEHQSQTTLPSKRRLLSLKMVYTRPSSLPIPTIWHRFTTRGTKLRVQDMTEDQVEPAVQLLAKYFMADEPPCKYIEIHKYPSAQAELEKLWRDTIKDKLSIVCVEDTDRPTDIIGVNILTVASKHDKEEIFKSEDKIWAKLFGAVDLVSRSVDVYSRFDVEQYLTAYGLVVDPKWRGRGIGKEILLARPKHIFTSLIEPAISDINTEPHGLNNKISINSPMRFHCGGNEGDPS</sequence>
<dbReference type="EMBL" id="OV170221">
    <property type="protein sequence ID" value="CAH0712807.1"/>
    <property type="molecule type" value="Genomic_DNA"/>
</dbReference>
<keyword evidence="2" id="KW-1185">Reference proteome</keyword>
<dbReference type="PANTHER" id="PTHR20905:SF32">
    <property type="entry name" value="ARYLALKYLAMINE N-ACETYLTRANSFERASE-LIKE 7, ISOFORM A"/>
    <property type="match status" value="1"/>
</dbReference>
<dbReference type="InterPro" id="IPR016181">
    <property type="entry name" value="Acyl_CoA_acyltransferase"/>
</dbReference>
<protein>
    <recommendedName>
        <fullName evidence="3">N-acetyltransferase domain-containing protein</fullName>
    </recommendedName>
</protein>
<dbReference type="AlphaFoldDB" id="A0A8S4HVJ0"/>
<proteinExistence type="predicted"/>
<accession>A0A8S4HVJ0</accession>
<dbReference type="OrthoDB" id="8113373at2759"/>
<reference evidence="1" key="1">
    <citation type="submission" date="2021-12" db="EMBL/GenBank/DDBJ databases">
        <authorList>
            <person name="Martin H S."/>
        </authorList>
    </citation>
    <scope>NUCLEOTIDE SEQUENCE</scope>
</reference>
<evidence type="ECO:0000313" key="2">
    <source>
        <dbReference type="Proteomes" id="UP000838878"/>
    </source>
</evidence>
<organism evidence="1 2">
    <name type="scientific">Brenthis ino</name>
    <name type="common">lesser marbled fritillary</name>
    <dbReference type="NCBI Taxonomy" id="405034"/>
    <lineage>
        <taxon>Eukaryota</taxon>
        <taxon>Metazoa</taxon>
        <taxon>Ecdysozoa</taxon>
        <taxon>Arthropoda</taxon>
        <taxon>Hexapoda</taxon>
        <taxon>Insecta</taxon>
        <taxon>Pterygota</taxon>
        <taxon>Neoptera</taxon>
        <taxon>Endopterygota</taxon>
        <taxon>Lepidoptera</taxon>
        <taxon>Glossata</taxon>
        <taxon>Ditrysia</taxon>
        <taxon>Papilionoidea</taxon>
        <taxon>Nymphalidae</taxon>
        <taxon>Heliconiinae</taxon>
        <taxon>Argynnini</taxon>
        <taxon>Brenthis</taxon>
    </lineage>
</organism>
<name>A0A8S4HVJ0_9NEOP</name>
<dbReference type="Gene3D" id="3.40.630.30">
    <property type="match status" value="1"/>
</dbReference>
<gene>
    <name evidence="1" type="ORF">BINO364_LOCUS39</name>
</gene>
<dbReference type="GO" id="GO:0008080">
    <property type="term" value="F:N-acetyltransferase activity"/>
    <property type="evidence" value="ECO:0007669"/>
    <property type="project" value="TreeGrafter"/>
</dbReference>
<dbReference type="Proteomes" id="UP000838878">
    <property type="component" value="Chromosome 1"/>
</dbReference>
<dbReference type="CDD" id="cd04301">
    <property type="entry name" value="NAT_SF"/>
    <property type="match status" value="1"/>
</dbReference>